<evidence type="ECO:0000313" key="4">
    <source>
        <dbReference type="EMBL" id="VDL64864.1"/>
    </source>
</evidence>
<feature type="domain" description="MINDY deubiquitinase" evidence="3">
    <location>
        <begin position="60"/>
        <end position="207"/>
    </location>
</feature>
<organism evidence="6">
    <name type="scientific">Nippostrongylus brasiliensis</name>
    <name type="common">Rat hookworm</name>
    <dbReference type="NCBI Taxonomy" id="27835"/>
    <lineage>
        <taxon>Eukaryota</taxon>
        <taxon>Metazoa</taxon>
        <taxon>Ecdysozoa</taxon>
        <taxon>Nematoda</taxon>
        <taxon>Chromadorea</taxon>
        <taxon>Rhabditida</taxon>
        <taxon>Rhabditina</taxon>
        <taxon>Rhabditomorpha</taxon>
        <taxon>Strongyloidea</taxon>
        <taxon>Heligmosomidae</taxon>
        <taxon>Nippostrongylus</taxon>
    </lineage>
</organism>
<sequence>SLLCTVQVKSIQFNSAKVSIVTQNANGPCPLIALVNVLALKDRRRTSADETCQYVLACGKFRHVTDFEFTPALSLFDLLRVNLYHGWLPDPQFVEIQNAIGDLTYNQLVERICDDNSVNRLLLQEFLLENVTQLTYHGLVGLMEAMRDGELAVLFRNNHFHTIHKRKVATDLLFLLVSDSGYVNEPSIVWESFNNVDGSSIFLASDFTVGSPRATTTQQTEQTVSTDAE</sequence>
<keyword evidence="2" id="KW-0645">Protease</keyword>
<keyword evidence="2" id="KW-0833">Ubl conjugation pathway</keyword>
<dbReference type="InterPro" id="IPR033979">
    <property type="entry name" value="MINDY_domain"/>
</dbReference>
<dbReference type="EMBL" id="UYSL01001113">
    <property type="protein sequence ID" value="VDL64864.1"/>
    <property type="molecule type" value="Genomic_DNA"/>
</dbReference>
<dbReference type="EC" id="3.4.19.12" evidence="2"/>
<keyword evidence="5" id="KW-1185">Reference proteome</keyword>
<evidence type="ECO:0000259" key="3">
    <source>
        <dbReference type="Pfam" id="PF04424"/>
    </source>
</evidence>
<dbReference type="GO" id="GO:0071108">
    <property type="term" value="P:protein K48-linked deubiquitination"/>
    <property type="evidence" value="ECO:0007669"/>
    <property type="project" value="TreeGrafter"/>
</dbReference>
<dbReference type="GO" id="GO:0036435">
    <property type="term" value="F:K48-linked polyubiquitin modification-dependent protein binding"/>
    <property type="evidence" value="ECO:0007669"/>
    <property type="project" value="UniProtKB-UniRule"/>
</dbReference>
<reference evidence="6" key="1">
    <citation type="submission" date="2017-02" db="UniProtKB">
        <authorList>
            <consortium name="WormBaseParasite"/>
        </authorList>
    </citation>
    <scope>IDENTIFICATION</scope>
</reference>
<dbReference type="GO" id="GO:1990380">
    <property type="term" value="F:K48-linked deubiquitinase activity"/>
    <property type="evidence" value="ECO:0007669"/>
    <property type="project" value="UniProtKB-UniRule"/>
</dbReference>
<evidence type="ECO:0000313" key="5">
    <source>
        <dbReference type="Proteomes" id="UP000271162"/>
    </source>
</evidence>
<evidence type="ECO:0000256" key="2">
    <source>
        <dbReference type="RuleBase" id="RU367139"/>
    </source>
</evidence>
<dbReference type="GO" id="GO:0140934">
    <property type="term" value="F:histone deubiquitinase activity"/>
    <property type="evidence" value="ECO:0007669"/>
    <property type="project" value="UniProtKB-UniRule"/>
</dbReference>
<dbReference type="GO" id="GO:0006508">
    <property type="term" value="P:proteolysis"/>
    <property type="evidence" value="ECO:0007669"/>
    <property type="project" value="UniProtKB-KW"/>
</dbReference>
<gene>
    <name evidence="4" type="ORF">NBR_LOCUS1424</name>
</gene>
<reference evidence="4 5" key="2">
    <citation type="submission" date="2018-11" db="EMBL/GenBank/DDBJ databases">
        <authorList>
            <consortium name="Pathogen Informatics"/>
        </authorList>
    </citation>
    <scope>NUCLEOTIDE SEQUENCE [LARGE SCALE GENOMIC DNA]</scope>
</reference>
<comment type="similarity">
    <text evidence="1 2">Belongs to the MINDY deubiquitinase family. FAM63 subfamily.</text>
</comment>
<protein>
    <recommendedName>
        <fullName evidence="2">Ubiquitin carboxyl-terminal hydrolase</fullName>
        <ecNumber evidence="2">3.4.19.12</ecNumber>
    </recommendedName>
</protein>
<dbReference type="PANTHER" id="PTHR18063">
    <property type="entry name" value="NF-E2 INDUCIBLE PROTEIN"/>
    <property type="match status" value="1"/>
</dbReference>
<comment type="function">
    <text evidence="2">Hydrolase that can specifically remove 'Lys-48'-linked conjugated ubiquitin from proteins. Has exodeubiquitinase activity and has a preference for long polyubiquitin chains. May play a regulatory role at the level of protein turnover.</text>
</comment>
<dbReference type="STRING" id="27835.A0A0N4XFX1"/>
<dbReference type="OMA" id="NIVWESF"/>
<dbReference type="AlphaFoldDB" id="A0A0N4XFX1"/>
<dbReference type="GO" id="GO:0005829">
    <property type="term" value="C:cytosol"/>
    <property type="evidence" value="ECO:0007669"/>
    <property type="project" value="TreeGrafter"/>
</dbReference>
<keyword evidence="2" id="KW-0788">Thiol protease</keyword>
<proteinExistence type="inferred from homology"/>
<evidence type="ECO:0000313" key="6">
    <source>
        <dbReference type="WBParaSite" id="NBR_0000142301-mRNA-1"/>
    </source>
</evidence>
<dbReference type="Pfam" id="PF04424">
    <property type="entry name" value="MINDY_DUB"/>
    <property type="match status" value="2"/>
</dbReference>
<evidence type="ECO:0000256" key="1">
    <source>
        <dbReference type="ARBA" id="ARBA00006616"/>
    </source>
</evidence>
<accession>A0A0N4XFX1</accession>
<feature type="domain" description="MINDY deubiquitinase" evidence="3">
    <location>
        <begin position="7"/>
        <end position="50"/>
    </location>
</feature>
<dbReference type="GO" id="GO:0004843">
    <property type="term" value="F:cysteine-type deubiquitinase activity"/>
    <property type="evidence" value="ECO:0007669"/>
    <property type="project" value="UniProtKB-UniRule"/>
</dbReference>
<dbReference type="GO" id="GO:0016807">
    <property type="term" value="F:cysteine-type carboxypeptidase activity"/>
    <property type="evidence" value="ECO:0007669"/>
    <property type="project" value="TreeGrafter"/>
</dbReference>
<comment type="catalytic activity">
    <reaction evidence="2">
        <text>Thiol-dependent hydrolysis of ester, thioester, amide, peptide and isopeptide bonds formed by the C-terminal Gly of ubiquitin (a 76-residue protein attached to proteins as an intracellular targeting signal).</text>
        <dbReference type="EC" id="3.4.19.12"/>
    </reaction>
</comment>
<dbReference type="InterPro" id="IPR007518">
    <property type="entry name" value="MINDY"/>
</dbReference>
<name>A0A0N4XFX1_NIPBR</name>
<dbReference type="GO" id="GO:0071944">
    <property type="term" value="C:cell periphery"/>
    <property type="evidence" value="ECO:0007669"/>
    <property type="project" value="TreeGrafter"/>
</dbReference>
<dbReference type="PANTHER" id="PTHR18063:SF6">
    <property type="entry name" value="UBIQUITIN CARBOXYL-TERMINAL HYDROLASE"/>
    <property type="match status" value="1"/>
</dbReference>
<dbReference type="Proteomes" id="UP000271162">
    <property type="component" value="Unassembled WGS sequence"/>
</dbReference>
<dbReference type="WBParaSite" id="NBR_0000142301-mRNA-1">
    <property type="protein sequence ID" value="NBR_0000142301-mRNA-1"/>
    <property type="gene ID" value="NBR_0000142301"/>
</dbReference>
<keyword evidence="2" id="KW-0378">Hydrolase</keyword>